<feature type="domain" description="Histidine kinase" evidence="6">
    <location>
        <begin position="227"/>
        <end position="439"/>
    </location>
</feature>
<evidence type="ECO:0000259" key="7">
    <source>
        <dbReference type="PROSITE" id="PS50112"/>
    </source>
</evidence>
<accession>A0A5M8R093</accession>
<evidence type="ECO:0000313" key="9">
    <source>
        <dbReference type="EMBL" id="KAA6441041.1"/>
    </source>
</evidence>
<dbReference type="Pfam" id="PF13426">
    <property type="entry name" value="PAS_9"/>
    <property type="match status" value="1"/>
</dbReference>
<dbReference type="CDD" id="cd00082">
    <property type="entry name" value="HisKA"/>
    <property type="match status" value="1"/>
</dbReference>
<organism evidence="9 10">
    <name type="scientific">Dyadobacter flavalbus</name>
    <dbReference type="NCBI Taxonomy" id="2579942"/>
    <lineage>
        <taxon>Bacteria</taxon>
        <taxon>Pseudomonadati</taxon>
        <taxon>Bacteroidota</taxon>
        <taxon>Cytophagia</taxon>
        <taxon>Cytophagales</taxon>
        <taxon>Spirosomataceae</taxon>
        <taxon>Dyadobacter</taxon>
    </lineage>
</organism>
<evidence type="ECO:0000256" key="3">
    <source>
        <dbReference type="ARBA" id="ARBA00022553"/>
    </source>
</evidence>
<dbReference type="Gene3D" id="3.30.565.10">
    <property type="entry name" value="Histidine kinase-like ATPase, C-terminal domain"/>
    <property type="match status" value="1"/>
</dbReference>
<feature type="domain" description="PAS" evidence="7">
    <location>
        <begin position="86"/>
        <end position="151"/>
    </location>
</feature>
<dbReference type="EMBL" id="VBSN01000024">
    <property type="protein sequence ID" value="KAA6441041.1"/>
    <property type="molecule type" value="Genomic_DNA"/>
</dbReference>
<keyword evidence="3" id="KW-0597">Phosphoprotein</keyword>
<evidence type="ECO:0000313" key="10">
    <source>
        <dbReference type="Proteomes" id="UP000323994"/>
    </source>
</evidence>
<dbReference type="PANTHER" id="PTHR43304:SF1">
    <property type="entry name" value="PAC DOMAIN-CONTAINING PROTEIN"/>
    <property type="match status" value="1"/>
</dbReference>
<dbReference type="SMART" id="SM00387">
    <property type="entry name" value="HATPase_c"/>
    <property type="match status" value="1"/>
</dbReference>
<evidence type="ECO:0000256" key="2">
    <source>
        <dbReference type="ARBA" id="ARBA00012438"/>
    </source>
</evidence>
<dbReference type="Pfam" id="PF00512">
    <property type="entry name" value="HisKA"/>
    <property type="match status" value="1"/>
</dbReference>
<dbReference type="InterPro" id="IPR036097">
    <property type="entry name" value="HisK_dim/P_sf"/>
</dbReference>
<dbReference type="InterPro" id="IPR000700">
    <property type="entry name" value="PAS-assoc_C"/>
</dbReference>
<name>A0A5M8R093_9BACT</name>
<dbReference type="PRINTS" id="PR00344">
    <property type="entry name" value="BCTRLSENSOR"/>
</dbReference>
<reference evidence="9 10" key="1">
    <citation type="submission" date="2019-05" db="EMBL/GenBank/DDBJ databases">
        <authorList>
            <person name="Qu J.-H."/>
        </authorList>
    </citation>
    <scope>NUCLEOTIDE SEQUENCE [LARGE SCALE GENOMIC DNA]</scope>
    <source>
        <strain evidence="9 10">NS28</strain>
    </source>
</reference>
<dbReference type="NCBIfam" id="TIGR00229">
    <property type="entry name" value="sensory_box"/>
    <property type="match status" value="1"/>
</dbReference>
<dbReference type="InterPro" id="IPR004358">
    <property type="entry name" value="Sig_transdc_His_kin-like_C"/>
</dbReference>
<sequence length="447" mass="50506">MQSAELSEINYHRLLKRQIRKFLPEKLAADPALQDFLLSVHQAYAEFQDDLVRVEHILEQSSGELFKANRELSRIAQEKTAEAAVSSKRLQDVAASISEVLIQLDKQGKIVYLNHAWETITGYPVAESLDKKLTDFPVAPESKESIEETLNSSEAAVKGIFEITTADGSRKWLGISLSHHNSFDNQITGHIGTLADITERINAEKKLKSYMRDLERINAELDQFAYVVSHDLKAPLRAINNLSEWIEEDLADVLAGDTRDQFNLLRGRVHRMEGLINGILSYSRAGRIKTASERFFVKPVVDDLCETFSTKKPIEFVIEGNPELEIVSEKITLTQILQNLISNGIKYNDKPQIRIKVRWTEQESGLEFSVSDNGPGISPEYFEKIFVIFQTLQSRDEVESTGVGLAIVKKIIDEKGGVIRIESTMTEGTTFFFTWPKNESKQQDTAT</sequence>
<dbReference type="Gene3D" id="3.30.450.20">
    <property type="entry name" value="PAS domain"/>
    <property type="match status" value="1"/>
</dbReference>
<dbReference type="AlphaFoldDB" id="A0A5M8R093"/>
<dbReference type="Gene3D" id="1.10.287.130">
    <property type="match status" value="1"/>
</dbReference>
<dbReference type="InterPro" id="IPR005467">
    <property type="entry name" value="His_kinase_dom"/>
</dbReference>
<dbReference type="SUPFAM" id="SSF55874">
    <property type="entry name" value="ATPase domain of HSP90 chaperone/DNA topoisomerase II/histidine kinase"/>
    <property type="match status" value="1"/>
</dbReference>
<evidence type="ECO:0000256" key="4">
    <source>
        <dbReference type="ARBA" id="ARBA00022679"/>
    </source>
</evidence>
<protein>
    <recommendedName>
        <fullName evidence="2">histidine kinase</fullName>
        <ecNumber evidence="2">2.7.13.3</ecNumber>
    </recommendedName>
</protein>
<dbReference type="SMART" id="SM00388">
    <property type="entry name" value="HisKA"/>
    <property type="match status" value="1"/>
</dbReference>
<dbReference type="InterPro" id="IPR003661">
    <property type="entry name" value="HisK_dim/P_dom"/>
</dbReference>
<evidence type="ECO:0000259" key="6">
    <source>
        <dbReference type="PROSITE" id="PS50109"/>
    </source>
</evidence>
<keyword evidence="5" id="KW-0418">Kinase</keyword>
<dbReference type="EC" id="2.7.13.3" evidence="2"/>
<dbReference type="InterPro" id="IPR003594">
    <property type="entry name" value="HATPase_dom"/>
</dbReference>
<dbReference type="InterPro" id="IPR052162">
    <property type="entry name" value="Sensor_kinase/Photoreceptor"/>
</dbReference>
<dbReference type="Proteomes" id="UP000323994">
    <property type="component" value="Unassembled WGS sequence"/>
</dbReference>
<dbReference type="Pfam" id="PF02518">
    <property type="entry name" value="HATPase_c"/>
    <property type="match status" value="1"/>
</dbReference>
<dbReference type="OrthoDB" id="9766459at2"/>
<keyword evidence="10" id="KW-1185">Reference proteome</keyword>
<evidence type="ECO:0000256" key="5">
    <source>
        <dbReference type="ARBA" id="ARBA00022777"/>
    </source>
</evidence>
<dbReference type="PROSITE" id="PS50112">
    <property type="entry name" value="PAS"/>
    <property type="match status" value="1"/>
</dbReference>
<proteinExistence type="predicted"/>
<feature type="domain" description="PAC" evidence="8">
    <location>
        <begin position="157"/>
        <end position="209"/>
    </location>
</feature>
<evidence type="ECO:0000259" key="8">
    <source>
        <dbReference type="PROSITE" id="PS50113"/>
    </source>
</evidence>
<gene>
    <name evidence="9" type="ORF">FEM33_04345</name>
</gene>
<keyword evidence="4" id="KW-0808">Transferase</keyword>
<dbReference type="RefSeq" id="WP_139010882.1">
    <property type="nucleotide sequence ID" value="NZ_VBSN01000024.1"/>
</dbReference>
<dbReference type="SUPFAM" id="SSF55785">
    <property type="entry name" value="PYP-like sensor domain (PAS domain)"/>
    <property type="match status" value="1"/>
</dbReference>
<comment type="caution">
    <text evidence="9">The sequence shown here is derived from an EMBL/GenBank/DDBJ whole genome shotgun (WGS) entry which is preliminary data.</text>
</comment>
<dbReference type="PROSITE" id="PS50109">
    <property type="entry name" value="HIS_KIN"/>
    <property type="match status" value="1"/>
</dbReference>
<dbReference type="PANTHER" id="PTHR43304">
    <property type="entry name" value="PHYTOCHROME-LIKE PROTEIN CPH1"/>
    <property type="match status" value="1"/>
</dbReference>
<dbReference type="InterPro" id="IPR036890">
    <property type="entry name" value="HATPase_C_sf"/>
</dbReference>
<dbReference type="InterPro" id="IPR035965">
    <property type="entry name" value="PAS-like_dom_sf"/>
</dbReference>
<dbReference type="SMART" id="SM00091">
    <property type="entry name" value="PAS"/>
    <property type="match status" value="1"/>
</dbReference>
<dbReference type="InterPro" id="IPR000014">
    <property type="entry name" value="PAS"/>
</dbReference>
<dbReference type="PROSITE" id="PS50113">
    <property type="entry name" value="PAC"/>
    <property type="match status" value="1"/>
</dbReference>
<dbReference type="SUPFAM" id="SSF47384">
    <property type="entry name" value="Homodimeric domain of signal transducing histidine kinase"/>
    <property type="match status" value="1"/>
</dbReference>
<evidence type="ECO:0000256" key="1">
    <source>
        <dbReference type="ARBA" id="ARBA00000085"/>
    </source>
</evidence>
<dbReference type="GO" id="GO:0000155">
    <property type="term" value="F:phosphorelay sensor kinase activity"/>
    <property type="evidence" value="ECO:0007669"/>
    <property type="project" value="InterPro"/>
</dbReference>
<dbReference type="CDD" id="cd00130">
    <property type="entry name" value="PAS"/>
    <property type="match status" value="1"/>
</dbReference>
<comment type="catalytic activity">
    <reaction evidence="1">
        <text>ATP + protein L-histidine = ADP + protein N-phospho-L-histidine.</text>
        <dbReference type="EC" id="2.7.13.3"/>
    </reaction>
</comment>